<reference evidence="4" key="1">
    <citation type="submission" date="2017-02" db="UniProtKB">
        <authorList>
            <consortium name="WormBaseParasite"/>
        </authorList>
    </citation>
    <scope>IDENTIFICATION</scope>
</reference>
<feature type="chain" id="PRO_5005656987" evidence="1">
    <location>
        <begin position="19"/>
        <end position="368"/>
    </location>
</feature>
<dbReference type="InterPro" id="IPR050111">
    <property type="entry name" value="C-type_lectin/snaclec_domain"/>
</dbReference>
<protein>
    <submittedName>
        <fullName evidence="4">C-type lectin domain-containing protein</fullName>
    </submittedName>
</protein>
<dbReference type="WBParaSite" id="ALUE_0001275201-mRNA-1">
    <property type="protein sequence ID" value="ALUE_0001275201-mRNA-1"/>
    <property type="gene ID" value="ALUE_0001275201"/>
</dbReference>
<sequence>MWLFGVFQFIVAPIVVLSIYPSADTALEKKCLYLKTQTSSVYYDNSCFATTVEKHSTTLADWYKLHKYCDKLAGYKGRLAFVRTREQINALIADEVIEPRGRYFIGAKKDPPSDCGDRLCTYQDPQHHKNWYYIDAEGQKQGELNADLWLTGEPNNAGTKPPENIVTLEHLGSARLGFNDANGEAQHFPLLCEYLPRICKCAPSSGDILVCPENYTLIGKTCYKAFTQKLRPSEAQAQCRREGGDLPSIHNERVNQHLAKMARQAAHYDYSRRRGELEQWGPFLIGLQYVDGRWKWTDGTKTDYYRWYAKKGGSETMLNKPSNGYKYVFLQTTTNANDGVAGFGYWSNRLKSTDKVPFICQLSPTVDV</sequence>
<dbReference type="Gene3D" id="3.10.100.10">
    <property type="entry name" value="Mannose-Binding Protein A, subunit A"/>
    <property type="match status" value="2"/>
</dbReference>
<dbReference type="Pfam" id="PF00059">
    <property type="entry name" value="Lectin_C"/>
    <property type="match status" value="1"/>
</dbReference>
<evidence type="ECO:0000256" key="1">
    <source>
        <dbReference type="SAM" id="SignalP"/>
    </source>
</evidence>
<keyword evidence="1" id="KW-0732">Signal</keyword>
<evidence type="ECO:0000313" key="4">
    <source>
        <dbReference type="WBParaSite" id="ALUE_0001275201-mRNA-1"/>
    </source>
</evidence>
<organism evidence="3 4">
    <name type="scientific">Ascaris lumbricoides</name>
    <name type="common">Giant roundworm</name>
    <dbReference type="NCBI Taxonomy" id="6252"/>
    <lineage>
        <taxon>Eukaryota</taxon>
        <taxon>Metazoa</taxon>
        <taxon>Ecdysozoa</taxon>
        <taxon>Nematoda</taxon>
        <taxon>Chromadorea</taxon>
        <taxon>Rhabditida</taxon>
        <taxon>Spirurina</taxon>
        <taxon>Ascaridomorpha</taxon>
        <taxon>Ascaridoidea</taxon>
        <taxon>Ascarididae</taxon>
        <taxon>Ascaris</taxon>
    </lineage>
</organism>
<dbReference type="InterPro" id="IPR016186">
    <property type="entry name" value="C-type_lectin-like/link_sf"/>
</dbReference>
<dbReference type="SMART" id="SM00034">
    <property type="entry name" value="CLECT"/>
    <property type="match status" value="2"/>
</dbReference>
<dbReference type="CDD" id="cd00037">
    <property type="entry name" value="CLECT"/>
    <property type="match status" value="1"/>
</dbReference>
<dbReference type="InterPro" id="IPR001304">
    <property type="entry name" value="C-type_lectin-like"/>
</dbReference>
<dbReference type="InterPro" id="IPR016187">
    <property type="entry name" value="CTDL_fold"/>
</dbReference>
<feature type="domain" description="C-type lectin" evidence="2">
    <location>
        <begin position="218"/>
        <end position="348"/>
    </location>
</feature>
<proteinExistence type="predicted"/>
<dbReference type="Proteomes" id="UP000036681">
    <property type="component" value="Unplaced"/>
</dbReference>
<evidence type="ECO:0000259" key="2">
    <source>
        <dbReference type="PROSITE" id="PS50041"/>
    </source>
</evidence>
<feature type="signal peptide" evidence="1">
    <location>
        <begin position="1"/>
        <end position="18"/>
    </location>
</feature>
<accession>A0A0M3I6P7</accession>
<dbReference type="PROSITE" id="PS50041">
    <property type="entry name" value="C_TYPE_LECTIN_2"/>
    <property type="match status" value="1"/>
</dbReference>
<evidence type="ECO:0000313" key="3">
    <source>
        <dbReference type="Proteomes" id="UP000036681"/>
    </source>
</evidence>
<dbReference type="PANTHER" id="PTHR22803">
    <property type="entry name" value="MANNOSE, PHOSPHOLIPASE, LECTIN RECEPTOR RELATED"/>
    <property type="match status" value="1"/>
</dbReference>
<dbReference type="AlphaFoldDB" id="A0A0M3I6P7"/>
<keyword evidence="3" id="KW-1185">Reference proteome</keyword>
<dbReference type="SUPFAM" id="SSF56436">
    <property type="entry name" value="C-type lectin-like"/>
    <property type="match status" value="2"/>
</dbReference>
<name>A0A0M3I6P7_ASCLU</name>